<keyword evidence="4" id="KW-0540">Nuclease</keyword>
<keyword evidence="8" id="KW-0269">Exonuclease</keyword>
<dbReference type="InterPro" id="IPR037315">
    <property type="entry name" value="EXO1_H3TH"/>
</dbReference>
<dbReference type="InterPro" id="IPR044752">
    <property type="entry name" value="PIN-like_EXO1"/>
</dbReference>
<dbReference type="GO" id="GO:0006281">
    <property type="term" value="P:DNA repair"/>
    <property type="evidence" value="ECO:0007669"/>
    <property type="project" value="UniProtKB-KW"/>
</dbReference>
<dbReference type="SUPFAM" id="SSF47807">
    <property type="entry name" value="5' to 3' exonuclease, C-terminal subdomain"/>
    <property type="match status" value="1"/>
</dbReference>
<dbReference type="Gene3D" id="1.10.150.20">
    <property type="entry name" value="5' to 3' exonuclease, C-terminal subdomain"/>
    <property type="match status" value="1"/>
</dbReference>
<feature type="domain" description="XPG-I" evidence="15">
    <location>
        <begin position="138"/>
        <end position="208"/>
    </location>
</feature>
<dbReference type="InterPro" id="IPR006086">
    <property type="entry name" value="XPG-I_dom"/>
</dbReference>
<evidence type="ECO:0000256" key="13">
    <source>
        <dbReference type="ARBA" id="ARBA00023242"/>
    </source>
</evidence>
<dbReference type="InterPro" id="IPR006084">
    <property type="entry name" value="XPG/Rad2"/>
</dbReference>
<name>A0AAD9Z9J5_9LECA</name>
<proteinExistence type="inferred from homology"/>
<dbReference type="Gene3D" id="3.40.50.1010">
    <property type="entry name" value="5'-nuclease"/>
    <property type="match status" value="1"/>
</dbReference>
<dbReference type="PROSITE" id="PS00841">
    <property type="entry name" value="XPG_1"/>
    <property type="match status" value="1"/>
</dbReference>
<keyword evidence="11" id="KW-0238">DNA-binding</keyword>
<evidence type="ECO:0008006" key="19">
    <source>
        <dbReference type="Google" id="ProtNLM"/>
    </source>
</evidence>
<evidence type="ECO:0000256" key="5">
    <source>
        <dbReference type="ARBA" id="ARBA00022723"/>
    </source>
</evidence>
<dbReference type="SMART" id="SM00279">
    <property type="entry name" value="HhH2"/>
    <property type="match status" value="1"/>
</dbReference>
<feature type="compositionally biased region" description="Low complexity" evidence="14">
    <location>
        <begin position="564"/>
        <end position="592"/>
    </location>
</feature>
<keyword evidence="6" id="KW-0227">DNA damage</keyword>
<evidence type="ECO:0000256" key="11">
    <source>
        <dbReference type="ARBA" id="ARBA00023125"/>
    </source>
</evidence>
<keyword evidence="5" id="KW-0479">Metal-binding</keyword>
<evidence type="ECO:0000256" key="7">
    <source>
        <dbReference type="ARBA" id="ARBA00022801"/>
    </source>
</evidence>
<dbReference type="CDD" id="cd09857">
    <property type="entry name" value="PIN_EXO1"/>
    <property type="match status" value="1"/>
</dbReference>
<feature type="region of interest" description="Disordered" evidence="14">
    <location>
        <begin position="400"/>
        <end position="455"/>
    </location>
</feature>
<keyword evidence="7" id="KW-0378">Hydrolase</keyword>
<sequence>MGISGLLPLLKSIQKPCNLKKFAGQTIGVDAYGWLHRGTVACAIDLALGKPTTKYVDFSMHRVRMLLHFGVIPYIVFDGDYLPSKAATEVERAKRREESKMKGLELYRLNKPSQAHLELQKAVDVTPEMARQLIDELKKIGVQYVVAPYEADAQLVYLERQGITQGMLSEDSDLLVFGAKRLLTKLDQYGDCVEINRADFTACREISLVGWSDAEFRRMAILSGCDYLASINRMGLKSAYRFVRKYKTIEKIIQMLQFDGQYYVPTDYLEKFYKAELTFLHQRVFCPLKNDVVMMTDLGIEAQPEDFSFIGHEVEKNVATGVAKGDLDPMTKQPIYVRTAMQGTPKTLWGNPRRKTVDSFLDGKENKSIELFFKAKRTPLAELDPNSFTPSPTQARLLQQANGTTWESSPAPAGPPSLRSSVSMPSSTSRPALSSRVPRSINAALTGPAPPKRRRLCLEPEDREELGNAVTSDAGRSRFFTPNIVDPSPSVKHSRTNKRGKGADITIWSDDSVEDVMAGLPDVFEGPEQSKKGRLEIFKDDCQEKVEDPIWTEVQNEEVVGEDSQSSTGSRGTVTSKTSTTTSTTSITSSTPSVAQTLNKHVTAELAALPAKWTYQPEIKRVASKRKEIQNAKVASQPASAIPMPTKPLLQRQRSLTPLQRLGVGALNRSKSCGGLLGSAVNSPRMVDDLISSQESNTPTQKLHSLPIAYSMGPDASITKGSEDAIIPDSEESADDAASISEAEEHAKPQINLGRFAFKG</sequence>
<keyword evidence="9" id="KW-0460">Magnesium</keyword>
<dbReference type="SUPFAM" id="SSF88723">
    <property type="entry name" value="PIN domain-like"/>
    <property type="match status" value="1"/>
</dbReference>
<evidence type="ECO:0000313" key="17">
    <source>
        <dbReference type="EMBL" id="KAK3173493.1"/>
    </source>
</evidence>
<comment type="subcellular location">
    <subcellularLocation>
        <location evidence="2">Nucleus</location>
    </subcellularLocation>
</comment>
<evidence type="ECO:0000313" key="18">
    <source>
        <dbReference type="Proteomes" id="UP001276659"/>
    </source>
</evidence>
<dbReference type="GO" id="GO:0017108">
    <property type="term" value="F:5'-flap endonuclease activity"/>
    <property type="evidence" value="ECO:0007669"/>
    <property type="project" value="TreeGrafter"/>
</dbReference>
<keyword evidence="12" id="KW-0234">DNA repair</keyword>
<dbReference type="Pfam" id="PF00867">
    <property type="entry name" value="XPG_I"/>
    <property type="match status" value="1"/>
</dbReference>
<feature type="region of interest" description="Disordered" evidence="14">
    <location>
        <begin position="557"/>
        <end position="592"/>
    </location>
</feature>
<reference evidence="17" key="1">
    <citation type="submission" date="2022-11" db="EMBL/GenBank/DDBJ databases">
        <title>Chromosomal genome sequence assembly and mating type (MAT) locus characterization of the leprose asexual lichenized fungus Lepraria neglecta (Nyl.) Erichsen.</title>
        <authorList>
            <person name="Allen J.L."/>
            <person name="Pfeffer B."/>
        </authorList>
    </citation>
    <scope>NUCLEOTIDE SEQUENCE</scope>
    <source>
        <strain evidence="17">Allen 5258</strain>
    </source>
</reference>
<evidence type="ECO:0000256" key="9">
    <source>
        <dbReference type="ARBA" id="ARBA00022842"/>
    </source>
</evidence>
<dbReference type="InterPro" id="IPR036279">
    <property type="entry name" value="5-3_exonuclease_C_sf"/>
</dbReference>
<dbReference type="GO" id="GO:0046872">
    <property type="term" value="F:metal ion binding"/>
    <property type="evidence" value="ECO:0007669"/>
    <property type="project" value="UniProtKB-KW"/>
</dbReference>
<dbReference type="GO" id="GO:0005634">
    <property type="term" value="C:nucleus"/>
    <property type="evidence" value="ECO:0007669"/>
    <property type="project" value="UniProtKB-SubCell"/>
</dbReference>
<dbReference type="SMART" id="SM00485">
    <property type="entry name" value="XPGN"/>
    <property type="match status" value="1"/>
</dbReference>
<evidence type="ECO:0000259" key="15">
    <source>
        <dbReference type="SMART" id="SM00484"/>
    </source>
</evidence>
<evidence type="ECO:0000256" key="6">
    <source>
        <dbReference type="ARBA" id="ARBA00022763"/>
    </source>
</evidence>
<comment type="caution">
    <text evidence="17">The sequence shown here is derived from an EMBL/GenBank/DDBJ whole genome shotgun (WGS) entry which is preliminary data.</text>
</comment>
<dbReference type="AlphaFoldDB" id="A0AAD9Z9J5"/>
<dbReference type="Pfam" id="PF00752">
    <property type="entry name" value="XPG_N"/>
    <property type="match status" value="1"/>
</dbReference>
<evidence type="ECO:0000256" key="4">
    <source>
        <dbReference type="ARBA" id="ARBA00022722"/>
    </source>
</evidence>
<evidence type="ECO:0000259" key="16">
    <source>
        <dbReference type="SMART" id="SM00485"/>
    </source>
</evidence>
<dbReference type="SMART" id="SM00484">
    <property type="entry name" value="XPGI"/>
    <property type="match status" value="1"/>
</dbReference>
<keyword evidence="10" id="KW-0267">Excision nuclease</keyword>
<dbReference type="FunFam" id="3.40.50.1010:FF:000002">
    <property type="entry name" value="Exonuclease 1, putative"/>
    <property type="match status" value="1"/>
</dbReference>
<dbReference type="InterPro" id="IPR029060">
    <property type="entry name" value="PIN-like_dom_sf"/>
</dbReference>
<dbReference type="GO" id="GO:0003677">
    <property type="term" value="F:DNA binding"/>
    <property type="evidence" value="ECO:0007669"/>
    <property type="project" value="UniProtKB-KW"/>
</dbReference>
<comment type="cofactor">
    <cofactor evidence="1">
        <name>Mg(2+)</name>
        <dbReference type="ChEBI" id="CHEBI:18420"/>
    </cofactor>
</comment>
<evidence type="ECO:0000256" key="10">
    <source>
        <dbReference type="ARBA" id="ARBA00022881"/>
    </source>
</evidence>
<organism evidence="17 18">
    <name type="scientific">Lepraria neglecta</name>
    <dbReference type="NCBI Taxonomy" id="209136"/>
    <lineage>
        <taxon>Eukaryota</taxon>
        <taxon>Fungi</taxon>
        <taxon>Dikarya</taxon>
        <taxon>Ascomycota</taxon>
        <taxon>Pezizomycotina</taxon>
        <taxon>Lecanoromycetes</taxon>
        <taxon>OSLEUM clade</taxon>
        <taxon>Lecanoromycetidae</taxon>
        <taxon>Lecanorales</taxon>
        <taxon>Lecanorineae</taxon>
        <taxon>Stereocaulaceae</taxon>
        <taxon>Lepraria</taxon>
    </lineage>
</organism>
<keyword evidence="13" id="KW-0539">Nucleus</keyword>
<dbReference type="PANTHER" id="PTHR11081">
    <property type="entry name" value="FLAP ENDONUCLEASE FAMILY MEMBER"/>
    <property type="match status" value="1"/>
</dbReference>
<comment type="similarity">
    <text evidence="3">Belongs to the XPG/RAD2 endonuclease family. EXO1 subfamily.</text>
</comment>
<keyword evidence="18" id="KW-1185">Reference proteome</keyword>
<dbReference type="CDD" id="cd09908">
    <property type="entry name" value="H3TH_EXO1"/>
    <property type="match status" value="1"/>
</dbReference>
<evidence type="ECO:0000256" key="14">
    <source>
        <dbReference type="SAM" id="MobiDB-lite"/>
    </source>
</evidence>
<dbReference type="EMBL" id="JASNWA010000007">
    <property type="protein sequence ID" value="KAK3173493.1"/>
    <property type="molecule type" value="Genomic_DNA"/>
</dbReference>
<evidence type="ECO:0000256" key="8">
    <source>
        <dbReference type="ARBA" id="ARBA00022839"/>
    </source>
</evidence>
<dbReference type="InterPro" id="IPR008918">
    <property type="entry name" value="HhH2"/>
</dbReference>
<dbReference type="GO" id="GO:0035312">
    <property type="term" value="F:5'-3' DNA exonuclease activity"/>
    <property type="evidence" value="ECO:0007669"/>
    <property type="project" value="InterPro"/>
</dbReference>
<evidence type="ECO:0000256" key="1">
    <source>
        <dbReference type="ARBA" id="ARBA00001946"/>
    </source>
</evidence>
<dbReference type="PRINTS" id="PR00853">
    <property type="entry name" value="XPGRADSUPER"/>
</dbReference>
<feature type="region of interest" description="Disordered" evidence="14">
    <location>
        <begin position="712"/>
        <end position="746"/>
    </location>
</feature>
<feature type="domain" description="XPG N-terminal" evidence="16">
    <location>
        <begin position="1"/>
        <end position="99"/>
    </location>
</feature>
<dbReference type="PANTHER" id="PTHR11081:SF65">
    <property type="entry name" value="DNA DAMAGE-INDUCIBLE PROTEIN DIN7-RELATED"/>
    <property type="match status" value="1"/>
</dbReference>
<evidence type="ECO:0000256" key="12">
    <source>
        <dbReference type="ARBA" id="ARBA00023204"/>
    </source>
</evidence>
<protein>
    <recommendedName>
        <fullName evidence="19">Exonuclease 1</fullName>
    </recommendedName>
</protein>
<dbReference type="InterPro" id="IPR006085">
    <property type="entry name" value="XPG_DNA_repair_N"/>
</dbReference>
<accession>A0AAD9Z9J5</accession>
<dbReference type="FunFam" id="1.10.150.20:FF:000011">
    <property type="entry name" value="exonuclease 1"/>
    <property type="match status" value="1"/>
</dbReference>
<gene>
    <name evidence="17" type="ORF">OEA41_006823</name>
</gene>
<feature type="compositionally biased region" description="Low complexity" evidence="14">
    <location>
        <begin position="416"/>
        <end position="431"/>
    </location>
</feature>
<evidence type="ECO:0000256" key="3">
    <source>
        <dbReference type="ARBA" id="ARBA00010563"/>
    </source>
</evidence>
<dbReference type="Proteomes" id="UP001276659">
    <property type="component" value="Unassembled WGS sequence"/>
</dbReference>
<dbReference type="InterPro" id="IPR019974">
    <property type="entry name" value="XPG_CS"/>
</dbReference>
<evidence type="ECO:0000256" key="2">
    <source>
        <dbReference type="ARBA" id="ARBA00004123"/>
    </source>
</evidence>